<keyword evidence="3" id="KW-1003">Cell membrane</keyword>
<keyword evidence="4" id="KW-0547">Nucleotide-binding</keyword>
<dbReference type="GO" id="GO:0005886">
    <property type="term" value="C:plasma membrane"/>
    <property type="evidence" value="ECO:0007669"/>
    <property type="project" value="UniProtKB-SubCell"/>
</dbReference>
<dbReference type="GO" id="GO:0046677">
    <property type="term" value="P:response to antibiotic"/>
    <property type="evidence" value="ECO:0007669"/>
    <property type="project" value="UniProtKB-KW"/>
</dbReference>
<dbReference type="InterPro" id="IPR017871">
    <property type="entry name" value="ABC_transporter-like_CS"/>
</dbReference>
<dbReference type="InterPro" id="IPR050763">
    <property type="entry name" value="ABC_transporter_ATP-binding"/>
</dbReference>
<keyword evidence="2" id="KW-0813">Transport</keyword>
<name>A0AAU3IDM1_9ACTN</name>
<dbReference type="NCBIfam" id="TIGR01188">
    <property type="entry name" value="drrA"/>
    <property type="match status" value="1"/>
</dbReference>
<dbReference type="PANTHER" id="PTHR42711">
    <property type="entry name" value="ABC TRANSPORTER ATP-BINDING PROTEIN"/>
    <property type="match status" value="1"/>
</dbReference>
<dbReference type="InterPro" id="IPR027417">
    <property type="entry name" value="P-loop_NTPase"/>
</dbReference>
<keyword evidence="7" id="KW-0472">Membrane</keyword>
<accession>A0AAU3IDM1</accession>
<dbReference type="EMBL" id="CP109546">
    <property type="protein sequence ID" value="WTZ06595.1"/>
    <property type="molecule type" value="Genomic_DNA"/>
</dbReference>
<proteinExistence type="inferred from homology"/>
<evidence type="ECO:0000313" key="11">
    <source>
        <dbReference type="EMBL" id="WTZ06595.1"/>
    </source>
</evidence>
<dbReference type="EMBL" id="CP109546">
    <property type="protein sequence ID" value="WTZ14491.1"/>
    <property type="molecule type" value="Genomic_DNA"/>
</dbReference>
<dbReference type="PROSITE" id="PS50893">
    <property type="entry name" value="ABC_TRANSPORTER_2"/>
    <property type="match status" value="1"/>
</dbReference>
<keyword evidence="8" id="KW-0046">Antibiotic resistance</keyword>
<feature type="domain" description="ABC transporter" evidence="10">
    <location>
        <begin position="6"/>
        <end position="236"/>
    </location>
</feature>
<keyword evidence="5 12" id="KW-0067">ATP-binding</keyword>
<dbReference type="SMART" id="SM00382">
    <property type="entry name" value="AAA"/>
    <property type="match status" value="1"/>
</dbReference>
<evidence type="ECO:0000256" key="4">
    <source>
        <dbReference type="ARBA" id="ARBA00022741"/>
    </source>
</evidence>
<keyword evidence="6" id="KW-1278">Translocase</keyword>
<protein>
    <submittedName>
        <fullName evidence="12">ATP-binding cassette domain-containing protein</fullName>
    </submittedName>
</protein>
<dbReference type="GO" id="GO:0016887">
    <property type="term" value="F:ATP hydrolysis activity"/>
    <property type="evidence" value="ECO:0007669"/>
    <property type="project" value="InterPro"/>
</dbReference>
<evidence type="ECO:0000256" key="3">
    <source>
        <dbReference type="ARBA" id="ARBA00022475"/>
    </source>
</evidence>
<dbReference type="GO" id="GO:1900753">
    <property type="term" value="P:doxorubicin transport"/>
    <property type="evidence" value="ECO:0007669"/>
    <property type="project" value="InterPro"/>
</dbReference>
<evidence type="ECO:0000259" key="10">
    <source>
        <dbReference type="PROSITE" id="PS50893"/>
    </source>
</evidence>
<evidence type="ECO:0000256" key="1">
    <source>
        <dbReference type="ARBA" id="ARBA00004413"/>
    </source>
</evidence>
<dbReference type="PANTHER" id="PTHR42711:SF19">
    <property type="entry name" value="DOXORUBICIN RESISTANCE ATP-BINDING PROTEIN DRRA"/>
    <property type="match status" value="1"/>
</dbReference>
<comment type="similarity">
    <text evidence="9">Belongs to the ABC transporter superfamily. Drug exporter-1 (DrugE1) (TC 3.A.1.105) family.</text>
</comment>
<dbReference type="InterPro" id="IPR003593">
    <property type="entry name" value="AAA+_ATPase"/>
</dbReference>
<gene>
    <name evidence="11" type="ORF">OG699_00240</name>
    <name evidence="12" type="ORF">OG699_45020</name>
</gene>
<dbReference type="Gene3D" id="3.40.50.300">
    <property type="entry name" value="P-loop containing nucleotide triphosphate hydrolases"/>
    <property type="match status" value="1"/>
</dbReference>
<dbReference type="Pfam" id="PF00005">
    <property type="entry name" value="ABC_tran"/>
    <property type="match status" value="1"/>
</dbReference>
<evidence type="ECO:0000256" key="6">
    <source>
        <dbReference type="ARBA" id="ARBA00022967"/>
    </source>
</evidence>
<comment type="subcellular location">
    <subcellularLocation>
        <location evidence="1">Cell membrane</location>
        <topology evidence="1">Peripheral membrane protein</topology>
        <orientation evidence="1">Cytoplasmic side</orientation>
    </subcellularLocation>
</comment>
<dbReference type="AlphaFoldDB" id="A0AAU3IDM1"/>
<organism evidence="12">
    <name type="scientific">Streptomyces sp. NBC_01393</name>
    <dbReference type="NCBI Taxonomy" id="2903851"/>
    <lineage>
        <taxon>Bacteria</taxon>
        <taxon>Bacillati</taxon>
        <taxon>Actinomycetota</taxon>
        <taxon>Actinomycetes</taxon>
        <taxon>Kitasatosporales</taxon>
        <taxon>Streptomycetaceae</taxon>
        <taxon>Streptomyces</taxon>
    </lineage>
</organism>
<dbReference type="InterPro" id="IPR005894">
    <property type="entry name" value="DrrA"/>
</dbReference>
<evidence type="ECO:0000256" key="9">
    <source>
        <dbReference type="ARBA" id="ARBA00049985"/>
    </source>
</evidence>
<evidence type="ECO:0000256" key="5">
    <source>
        <dbReference type="ARBA" id="ARBA00022840"/>
    </source>
</evidence>
<evidence type="ECO:0000256" key="7">
    <source>
        <dbReference type="ARBA" id="ARBA00023136"/>
    </source>
</evidence>
<dbReference type="GO" id="GO:0005524">
    <property type="term" value="F:ATP binding"/>
    <property type="evidence" value="ECO:0007669"/>
    <property type="project" value="UniProtKB-KW"/>
</dbReference>
<reference evidence="12" key="1">
    <citation type="submission" date="2022-10" db="EMBL/GenBank/DDBJ databases">
        <title>The complete genomes of actinobacterial strains from the NBC collection.</title>
        <authorList>
            <person name="Joergensen T.S."/>
            <person name="Alvarez Arevalo M."/>
            <person name="Sterndorff E.B."/>
            <person name="Faurdal D."/>
            <person name="Vuksanovic O."/>
            <person name="Mourched A.-S."/>
            <person name="Charusanti P."/>
            <person name="Shaw S."/>
            <person name="Blin K."/>
            <person name="Weber T."/>
        </authorList>
    </citation>
    <scope>NUCLEOTIDE SEQUENCE</scope>
    <source>
        <strain evidence="12">NBC_01393</strain>
    </source>
</reference>
<evidence type="ECO:0000256" key="2">
    <source>
        <dbReference type="ARBA" id="ARBA00022448"/>
    </source>
</evidence>
<evidence type="ECO:0000256" key="8">
    <source>
        <dbReference type="ARBA" id="ARBA00023251"/>
    </source>
</evidence>
<dbReference type="PROSITE" id="PS00211">
    <property type="entry name" value="ABC_TRANSPORTER_1"/>
    <property type="match status" value="1"/>
</dbReference>
<dbReference type="InterPro" id="IPR003439">
    <property type="entry name" value="ABC_transporter-like_ATP-bd"/>
</dbReference>
<sequence length="316" mass="33022">MNDSVIEAVGLTKTYGTATVLEDVSLTVPRGTVLGLLGHNGAGKTTLVDILTTTLPPTAGTARIAGYDVTRRPDEVRRRIGVTGQFASVDDGLSAVDNLVLLARLLGAGRRPAAARADELITLFDLTGAARKPVRTYSGGMRRRLDLAAGLIGNPEVIFLDEPTTGLDPAARLALWEVVEQQVRAGATVLLTTQYLEEADRLADSITLLASGRVVASGTPAELKSRAGQHSVTVTFDSANLVPQATEALLRAGLAPAHDEGGTTVTTPLTAARDVATVVRALDEHGIDFTGLSMAEPTLDDVYLTYAHRPAAVAAA</sequence>
<dbReference type="GO" id="GO:0043215">
    <property type="term" value="P:daunorubicin transport"/>
    <property type="evidence" value="ECO:0007669"/>
    <property type="project" value="InterPro"/>
</dbReference>
<dbReference type="SUPFAM" id="SSF52540">
    <property type="entry name" value="P-loop containing nucleoside triphosphate hydrolases"/>
    <property type="match status" value="1"/>
</dbReference>
<evidence type="ECO:0000313" key="12">
    <source>
        <dbReference type="EMBL" id="WTZ14491.1"/>
    </source>
</evidence>